<comment type="catalytic activity">
    <reaction evidence="8">
        <text>L-threonyl-[protein] + ATP = O-phospho-L-threonyl-[protein] + ADP + H(+)</text>
        <dbReference type="Rhea" id="RHEA:46608"/>
        <dbReference type="Rhea" id="RHEA-COMP:11060"/>
        <dbReference type="Rhea" id="RHEA-COMP:11605"/>
        <dbReference type="ChEBI" id="CHEBI:15378"/>
        <dbReference type="ChEBI" id="CHEBI:30013"/>
        <dbReference type="ChEBI" id="CHEBI:30616"/>
        <dbReference type="ChEBI" id="CHEBI:61977"/>
        <dbReference type="ChEBI" id="CHEBI:456216"/>
        <dbReference type="EC" id="2.7.11.1"/>
    </reaction>
</comment>
<dbReference type="PROSITE" id="PS00109">
    <property type="entry name" value="PROTEIN_KINASE_TYR"/>
    <property type="match status" value="1"/>
</dbReference>
<sequence length="116" mass="13314">MADMVISKNLAKWYQPDDPALRKHHIGIPLEYFRINGPNGKHLCHVSHLYGPAIQHVHDLYSPCQSLLKAIAYQIVDSMAFLHQHGIYHGDFRLANVMFCLLPGVDKRPEEKMIKL</sequence>
<evidence type="ECO:0000256" key="6">
    <source>
        <dbReference type="ARBA" id="ARBA00030980"/>
    </source>
</evidence>
<dbReference type="InterPro" id="IPR011009">
    <property type="entry name" value="Kinase-like_dom_sf"/>
</dbReference>
<comment type="caution">
    <text evidence="11">The sequence shown here is derived from an EMBL/GenBank/DDBJ whole genome shotgun (WGS) entry which is preliminary data.</text>
</comment>
<name>A0ABR0HLZ2_9PEZI</name>
<dbReference type="RefSeq" id="XP_062796894.1">
    <property type="nucleotide sequence ID" value="XM_062949770.1"/>
</dbReference>
<evidence type="ECO:0000256" key="4">
    <source>
        <dbReference type="ARBA" id="ARBA00013948"/>
    </source>
</evidence>
<dbReference type="EMBL" id="JAFFHC010000007">
    <property type="protein sequence ID" value="KAK4668974.1"/>
    <property type="molecule type" value="Genomic_DNA"/>
</dbReference>
<protein>
    <recommendedName>
        <fullName evidence="5">EKC/KEOPS complex subunit BUD32</fullName>
        <ecNumber evidence="3">2.7.11.1</ecNumber>
    </recommendedName>
    <alternativeName>
        <fullName evidence="6 7">Atypical Serine/threonine protein kinase BUD32</fullName>
    </alternativeName>
    <alternativeName>
        <fullName evidence="4">EKC/KEOPS complex subunit bud32</fullName>
    </alternativeName>
</protein>
<dbReference type="PROSITE" id="PS50011">
    <property type="entry name" value="PROTEIN_KINASE_DOM"/>
    <property type="match status" value="1"/>
</dbReference>
<comment type="subunit">
    <text evidence="2">Component of the EKC/KEOPS complex composed of at least BUD32, CGI121, GON7, KAE1 and PCC1; the whole complex dimerizes.</text>
</comment>
<evidence type="ECO:0000259" key="10">
    <source>
        <dbReference type="PROSITE" id="PS50011"/>
    </source>
</evidence>
<dbReference type="EC" id="2.7.11.1" evidence="3"/>
<dbReference type="Proteomes" id="UP001323617">
    <property type="component" value="Unassembled WGS sequence"/>
</dbReference>
<feature type="domain" description="Protein kinase" evidence="10">
    <location>
        <begin position="1"/>
        <end position="116"/>
    </location>
</feature>
<dbReference type="Gene3D" id="3.30.200.20">
    <property type="entry name" value="Phosphorylase Kinase, domain 1"/>
    <property type="match status" value="1"/>
</dbReference>
<gene>
    <name evidence="11" type="ORF">QC764_701040</name>
</gene>
<comment type="function">
    <text evidence="1">Component of the EKC/KEOPS complex that is required for the formation of a threonylcarbamoyl group on adenosine at position 37 (t(6)A37) in tRNAs that read codons beginning with adenine. The complex is probably involved in the transfer of the threonylcarbamoyl moiety of threonylcarbamoyl-AMP (TC-AMP) to the N6 group of A37. BUD32 has ATPase activity in the context of the EKC/KEOPS complex and likely plays a supporting role to the catalytic subunit KAE1. The EKC/KEOPS complex also promotes both telomere uncapping and telomere elongation. The complex is required for efficient recruitment of transcriptional coactivators.</text>
</comment>
<evidence type="ECO:0000256" key="1">
    <source>
        <dbReference type="ARBA" id="ARBA00003747"/>
    </source>
</evidence>
<dbReference type="Gene3D" id="1.10.510.10">
    <property type="entry name" value="Transferase(Phosphotransferase) domain 1"/>
    <property type="match status" value="1"/>
</dbReference>
<comment type="catalytic activity">
    <reaction evidence="9">
        <text>L-seryl-[protein] + ATP = O-phospho-L-seryl-[protein] + ADP + H(+)</text>
        <dbReference type="Rhea" id="RHEA:17989"/>
        <dbReference type="Rhea" id="RHEA-COMP:9863"/>
        <dbReference type="Rhea" id="RHEA-COMP:11604"/>
        <dbReference type="ChEBI" id="CHEBI:15378"/>
        <dbReference type="ChEBI" id="CHEBI:29999"/>
        <dbReference type="ChEBI" id="CHEBI:30616"/>
        <dbReference type="ChEBI" id="CHEBI:83421"/>
        <dbReference type="ChEBI" id="CHEBI:456216"/>
        <dbReference type="EC" id="2.7.11.1"/>
    </reaction>
</comment>
<dbReference type="InterPro" id="IPR000719">
    <property type="entry name" value="Prot_kinase_dom"/>
</dbReference>
<evidence type="ECO:0000256" key="5">
    <source>
        <dbReference type="ARBA" id="ARBA00019973"/>
    </source>
</evidence>
<dbReference type="SUPFAM" id="SSF56112">
    <property type="entry name" value="Protein kinase-like (PK-like)"/>
    <property type="match status" value="1"/>
</dbReference>
<proteinExistence type="predicted"/>
<evidence type="ECO:0000256" key="8">
    <source>
        <dbReference type="ARBA" id="ARBA00047899"/>
    </source>
</evidence>
<evidence type="ECO:0000256" key="7">
    <source>
        <dbReference type="ARBA" id="ARBA00033194"/>
    </source>
</evidence>
<evidence type="ECO:0000256" key="2">
    <source>
        <dbReference type="ARBA" id="ARBA00011534"/>
    </source>
</evidence>
<evidence type="ECO:0000313" key="12">
    <source>
        <dbReference type="Proteomes" id="UP001323617"/>
    </source>
</evidence>
<evidence type="ECO:0000256" key="9">
    <source>
        <dbReference type="ARBA" id="ARBA00048679"/>
    </source>
</evidence>
<dbReference type="GeneID" id="87970635"/>
<evidence type="ECO:0000256" key="3">
    <source>
        <dbReference type="ARBA" id="ARBA00012513"/>
    </source>
</evidence>
<organism evidence="11 12">
    <name type="scientific">Podospora pseudoanserina</name>
    <dbReference type="NCBI Taxonomy" id="2609844"/>
    <lineage>
        <taxon>Eukaryota</taxon>
        <taxon>Fungi</taxon>
        <taxon>Dikarya</taxon>
        <taxon>Ascomycota</taxon>
        <taxon>Pezizomycotina</taxon>
        <taxon>Sordariomycetes</taxon>
        <taxon>Sordariomycetidae</taxon>
        <taxon>Sordariales</taxon>
        <taxon>Podosporaceae</taxon>
        <taxon>Podospora</taxon>
    </lineage>
</organism>
<keyword evidence="12" id="KW-1185">Reference proteome</keyword>
<accession>A0ABR0HLZ2</accession>
<evidence type="ECO:0000313" key="11">
    <source>
        <dbReference type="EMBL" id="KAK4668974.1"/>
    </source>
</evidence>
<dbReference type="InterPro" id="IPR008266">
    <property type="entry name" value="Tyr_kinase_AS"/>
</dbReference>
<reference evidence="11 12" key="1">
    <citation type="journal article" date="2023" name="bioRxiv">
        <title>High-quality genome assemblies of four members of thePodospora anserinaspecies complex.</title>
        <authorList>
            <person name="Ament-Velasquez S.L."/>
            <person name="Vogan A.A."/>
            <person name="Wallerman O."/>
            <person name="Hartmann F."/>
            <person name="Gautier V."/>
            <person name="Silar P."/>
            <person name="Giraud T."/>
            <person name="Johannesson H."/>
        </authorList>
    </citation>
    <scope>NUCLEOTIDE SEQUENCE [LARGE SCALE GENOMIC DNA]</scope>
    <source>
        <strain evidence="11 12">CBS 124.78</strain>
    </source>
</reference>